<dbReference type="InParanoid" id="A0A078ARE1"/>
<reference evidence="1 2" key="1">
    <citation type="submission" date="2014-06" db="EMBL/GenBank/DDBJ databases">
        <authorList>
            <person name="Swart Estienne"/>
        </authorList>
    </citation>
    <scope>NUCLEOTIDE SEQUENCE [LARGE SCALE GENOMIC DNA]</scope>
    <source>
        <strain evidence="1 2">130c</strain>
    </source>
</reference>
<evidence type="ECO:0000313" key="2">
    <source>
        <dbReference type="Proteomes" id="UP000039865"/>
    </source>
</evidence>
<dbReference type="AlphaFoldDB" id="A0A078ARE1"/>
<keyword evidence="2" id="KW-1185">Reference proteome</keyword>
<sequence length="315" mass="36689">MQQIWKQAYHKALLLNTFSNSRRFAPVVMRQSQTLMNAQSRSFADTLQVNQQEQQAIDLNDKNKRLGVDMSFDEKKHAYVLSFPWNFQEIISDFESHKALTPSSYWYKFIQANAINEFNALFREFHQVCAVPNYLNMDKICEGNMAHYLKESVKRIHFHGLDIEMANLTVEQPRIRTLKVEVHHGVNVQRSKNLPASQYNISKSSLLGAPQTVYIPKNDTRSFLDHLDNDYKPYLIAATVLIESPMKLFVQNQNFSSVLFGSTDDELVKNVVRFETNLRWNDLFKILSVPNKASFDWKITDFNNVLNENPLVQKF</sequence>
<accession>A0A078ARE1</accession>
<gene>
    <name evidence="1" type="primary">Contig2828.g3039</name>
    <name evidence="1" type="ORF">STYLEM_12459</name>
</gene>
<name>A0A078ARE1_STYLE</name>
<organism evidence="1 2">
    <name type="scientific">Stylonychia lemnae</name>
    <name type="common">Ciliate</name>
    <dbReference type="NCBI Taxonomy" id="5949"/>
    <lineage>
        <taxon>Eukaryota</taxon>
        <taxon>Sar</taxon>
        <taxon>Alveolata</taxon>
        <taxon>Ciliophora</taxon>
        <taxon>Intramacronucleata</taxon>
        <taxon>Spirotrichea</taxon>
        <taxon>Stichotrichia</taxon>
        <taxon>Sporadotrichida</taxon>
        <taxon>Oxytrichidae</taxon>
        <taxon>Stylonychinae</taxon>
        <taxon>Stylonychia</taxon>
    </lineage>
</organism>
<dbReference type="EMBL" id="CCKQ01011835">
    <property type="protein sequence ID" value="CDW83413.1"/>
    <property type="molecule type" value="Genomic_DNA"/>
</dbReference>
<evidence type="ECO:0000313" key="1">
    <source>
        <dbReference type="EMBL" id="CDW83413.1"/>
    </source>
</evidence>
<dbReference type="Proteomes" id="UP000039865">
    <property type="component" value="Unassembled WGS sequence"/>
</dbReference>
<proteinExistence type="predicted"/>
<dbReference type="OrthoDB" id="10428291at2759"/>
<protein>
    <submittedName>
        <fullName evidence="1">Uncharacterized protein</fullName>
    </submittedName>
</protein>